<evidence type="ECO:0000313" key="2">
    <source>
        <dbReference type="Proteomes" id="UP000005090"/>
    </source>
</evidence>
<dbReference type="HOGENOM" id="CLU_3009063_0_0_6"/>
<keyword evidence="2" id="KW-1185">Reference proteome</keyword>
<reference evidence="1 2" key="1">
    <citation type="journal article" date="2013" name="Genome Announc.">
        <title>Genome Sequence of the Obligate Gammaproteobacterial Methanotroph Methylomicrobium album Strain BG8.</title>
        <authorList>
            <person name="Kits K.D."/>
            <person name="Kalyuzhnaya M.G."/>
            <person name="Klotz M.G."/>
            <person name="Jetten M.S."/>
            <person name="Op den Camp H.J."/>
            <person name="Vuilleumier S."/>
            <person name="Bringel F."/>
            <person name="Dispirito A.A."/>
            <person name="Murrell J.C."/>
            <person name="Bruce D."/>
            <person name="Cheng J.F."/>
            <person name="Copeland A."/>
            <person name="Goodwin L."/>
            <person name="Hauser L."/>
            <person name="Lajus A."/>
            <person name="Land M.L."/>
            <person name="Lapidus A."/>
            <person name="Lucas S."/>
            <person name="Medigue C."/>
            <person name="Pitluck S."/>
            <person name="Woyke T."/>
            <person name="Zeytun A."/>
            <person name="Stein L.Y."/>
        </authorList>
    </citation>
    <scope>NUCLEOTIDE SEQUENCE [LARGE SCALE GENOMIC DNA]</scope>
    <source>
        <strain evidence="1 2">BG8</strain>
    </source>
</reference>
<dbReference type="AlphaFoldDB" id="H8GPD7"/>
<evidence type="ECO:0000313" key="1">
    <source>
        <dbReference type="EMBL" id="EIC30883.1"/>
    </source>
</evidence>
<proteinExistence type="predicted"/>
<dbReference type="STRING" id="686340.Metal_3212"/>
<sequence length="56" mass="6235">MDHCVGYAVRTVNAEKGTHSVPYLKPECGIRNNKTKLSLIKVNLLPQTAWLIPNSD</sequence>
<protein>
    <submittedName>
        <fullName evidence="1">Uncharacterized protein</fullName>
    </submittedName>
</protein>
<dbReference type="Proteomes" id="UP000005090">
    <property type="component" value="Chromosome"/>
</dbReference>
<gene>
    <name evidence="1" type="ORF">Metal_3212</name>
</gene>
<name>H8GPD7_METAL</name>
<dbReference type="EMBL" id="CM001475">
    <property type="protein sequence ID" value="EIC30883.1"/>
    <property type="molecule type" value="Genomic_DNA"/>
</dbReference>
<organism evidence="1 2">
    <name type="scientific">Methylomicrobium album BG8</name>
    <dbReference type="NCBI Taxonomy" id="686340"/>
    <lineage>
        <taxon>Bacteria</taxon>
        <taxon>Pseudomonadati</taxon>
        <taxon>Pseudomonadota</taxon>
        <taxon>Gammaproteobacteria</taxon>
        <taxon>Methylococcales</taxon>
        <taxon>Methylococcaceae</taxon>
        <taxon>Methylomicrobium</taxon>
    </lineage>
</organism>
<accession>H8GPD7</accession>